<dbReference type="PANTHER" id="PTHR33883:SF10">
    <property type="entry name" value="WPP DOMAIN-ASSOCIATED PROTEIN"/>
    <property type="match status" value="1"/>
</dbReference>
<accession>A0A176VPL0</accession>
<dbReference type="AlphaFoldDB" id="A0A176VPL0"/>
<dbReference type="Proteomes" id="UP000077202">
    <property type="component" value="Unassembled WGS sequence"/>
</dbReference>
<feature type="coiled-coil region" evidence="1">
    <location>
        <begin position="667"/>
        <end position="694"/>
    </location>
</feature>
<evidence type="ECO:0000313" key="2">
    <source>
        <dbReference type="EMBL" id="OAE21786.1"/>
    </source>
</evidence>
<evidence type="ECO:0000256" key="1">
    <source>
        <dbReference type="SAM" id="Coils"/>
    </source>
</evidence>
<protein>
    <submittedName>
        <fullName evidence="2">Uncharacterized protein</fullName>
    </submittedName>
</protein>
<evidence type="ECO:0000313" key="3">
    <source>
        <dbReference type="Proteomes" id="UP000077202"/>
    </source>
</evidence>
<proteinExistence type="predicted"/>
<keyword evidence="3" id="KW-1185">Reference proteome</keyword>
<gene>
    <name evidence="2" type="ORF">AXG93_2550s1240</name>
</gene>
<dbReference type="PANTHER" id="PTHR33883">
    <property type="entry name" value="WPP DOMAIN-ASSOCIATED PROTEIN"/>
    <property type="match status" value="1"/>
</dbReference>
<feature type="coiled-coil region" evidence="1">
    <location>
        <begin position="603"/>
        <end position="630"/>
    </location>
</feature>
<dbReference type="EMBL" id="LVLJ01003342">
    <property type="protein sequence ID" value="OAE21786.1"/>
    <property type="molecule type" value="Genomic_DNA"/>
</dbReference>
<sequence length="824" mass="94683">MFVKDWSEGAFRLSEKVAAKYIGSKAGERTLSELGWPGWTEMGQSSSCEDFGWFQSMKGHESLIFMDQGGMDSCRASVDLLQSFTWTTEEVDDCYRKSQHEVQDRKYEEMDDRSGEKSRVHSLEEELLAESDAIEELETKMQIRLMVAEAVWKGLLRAVEDVSSRATDVKEAELVRVRQELKSRDAVIADLTQELKTKYDELNEVDELRHHDLLDEVSKGKDVAHCLEEKSRSLALMEDKVELLNCKMQELITAHSSLIQEIGSHKEKIEDQRSQIAQHESAVHESERRCQMLLLVVKHLQDEIAVLNSKRLAHEEAAKLAETEMQEQNWKREAEITLIMTALEGRVMDLETELSHLGEDALVNQVETVTSKSRILQRLSSELRDLRASKVALETRLEDTQAVVRFWEENMRSEELKLADNAKELKLAQREIAELERKLSLNESLLRDFETEVNEIRKSEDELKEQQKALDAVNGSLRLEQEKTALLEQELRELKEGHLACSLEENVWEVNFQVMLVSAFMESTFQDFLSWSGKSSGLSENGEERCNRVLCEKSEVNRVGSRSAFISDSGTQLQHNTEGNGNELLTAQARSADICTKSQSVERSESENMRNDVERKLVEEEERGIELRETLQEIEWRSQIENILVLGYAEKFCREQLERKNSYASRYVEVSCRNRELEKEVAELNDLKVVLERHLPSACREIKSGVEEQIQNLLASMHRMEGNFAERLEHLNVRLHQADISLIQKSALLCRSEEGYELNLVNLRKAEAEVDFLGDEVDALMDTLEKVYRVLSHYHPVIQLYPGLAELSKEVKTQVLQRVSDDDG</sequence>
<comment type="caution">
    <text evidence="2">The sequence shown here is derived from an EMBL/GenBank/DDBJ whole genome shotgun (WGS) entry which is preliminary data.</text>
</comment>
<keyword evidence="1" id="KW-0175">Coiled coil</keyword>
<name>A0A176VPL0_MARPO</name>
<reference evidence="2" key="1">
    <citation type="submission" date="2016-03" db="EMBL/GenBank/DDBJ databases">
        <title>Mechanisms controlling the formation of the plant cell surface in tip-growing cells are functionally conserved among land plants.</title>
        <authorList>
            <person name="Honkanen S."/>
            <person name="Jones V.A."/>
            <person name="Morieri G."/>
            <person name="Champion C."/>
            <person name="Hetherington A.J."/>
            <person name="Kelly S."/>
            <person name="Saint-Marcoux D."/>
            <person name="Proust H."/>
            <person name="Prescott H."/>
            <person name="Dolan L."/>
        </authorList>
    </citation>
    <scope>NUCLEOTIDE SEQUENCE [LARGE SCALE GENOMIC DNA]</scope>
    <source>
        <tissue evidence="2">Whole gametophyte</tissue>
    </source>
</reference>
<feature type="coiled-coil region" evidence="1">
    <location>
        <begin position="188"/>
        <end position="497"/>
    </location>
</feature>
<dbReference type="InterPro" id="IPR037490">
    <property type="entry name" value="WAP"/>
</dbReference>
<organism evidence="2 3">
    <name type="scientific">Marchantia polymorpha subsp. ruderalis</name>
    <dbReference type="NCBI Taxonomy" id="1480154"/>
    <lineage>
        <taxon>Eukaryota</taxon>
        <taxon>Viridiplantae</taxon>
        <taxon>Streptophyta</taxon>
        <taxon>Embryophyta</taxon>
        <taxon>Marchantiophyta</taxon>
        <taxon>Marchantiopsida</taxon>
        <taxon>Marchantiidae</taxon>
        <taxon>Marchantiales</taxon>
        <taxon>Marchantiaceae</taxon>
        <taxon>Marchantia</taxon>
    </lineage>
</organism>